<dbReference type="EMBL" id="JAQJAN010000019">
    <property type="protein sequence ID" value="KAJ5708789.1"/>
    <property type="molecule type" value="Genomic_DNA"/>
</dbReference>
<protein>
    <recommendedName>
        <fullName evidence="4">ATPase inhibitor, mitochondrial</fullName>
    </recommendedName>
</protein>
<dbReference type="Gene3D" id="1.20.5.500">
    <property type="entry name" value="Single helix bin"/>
    <property type="match status" value="1"/>
</dbReference>
<dbReference type="AlphaFoldDB" id="A0AAD6MRA1"/>
<name>A0AAD6MRA1_9EURO</name>
<feature type="coiled-coil region" evidence="5">
    <location>
        <begin position="61"/>
        <end position="92"/>
    </location>
</feature>
<sequence length="102" mass="11610">MQSAIYRPMLSLAHNPTIIRSFSTAPSILGAGDTGSPKPRGFLAEKDPFTRREAASEAMYIREHEREKLELLRKKLKEQKRHTEELDKYLEELLAGQGGEKN</sequence>
<accession>A0AAD6MRA1</accession>
<dbReference type="InterPro" id="IPR007648">
    <property type="entry name" value="ATPase_inhibitor_mt"/>
</dbReference>
<dbReference type="SUPFAM" id="SSF64602">
    <property type="entry name" value="F1 ATPase inhibitor, IF1, C-terminal domain"/>
    <property type="match status" value="1"/>
</dbReference>
<dbReference type="Pfam" id="PF04568">
    <property type="entry name" value="IATP"/>
    <property type="match status" value="1"/>
</dbReference>
<evidence type="ECO:0000256" key="4">
    <source>
        <dbReference type="RuleBase" id="RU368087"/>
    </source>
</evidence>
<reference evidence="6" key="2">
    <citation type="submission" date="2023-01" db="EMBL/GenBank/DDBJ databases">
        <authorList>
            <person name="Petersen C."/>
        </authorList>
    </citation>
    <scope>NUCLEOTIDE SEQUENCE</scope>
    <source>
        <strain evidence="6">IBT 17514</strain>
    </source>
</reference>
<evidence type="ECO:0000256" key="3">
    <source>
        <dbReference type="ARBA" id="ARBA00023128"/>
    </source>
</evidence>
<comment type="similarity">
    <text evidence="2 4">Belongs to the ATPase inhibitor family.</text>
</comment>
<comment type="subcellular location">
    <subcellularLocation>
        <location evidence="1">Mitochondrion</location>
    </subcellularLocation>
</comment>
<comment type="caution">
    <text evidence="6">The sequence shown here is derived from an EMBL/GenBank/DDBJ whole genome shotgun (WGS) entry which is preliminary data.</text>
</comment>
<keyword evidence="3" id="KW-0496">Mitochondrion</keyword>
<evidence type="ECO:0000256" key="1">
    <source>
        <dbReference type="ARBA" id="ARBA00004173"/>
    </source>
</evidence>
<dbReference type="Proteomes" id="UP001215712">
    <property type="component" value="Unassembled WGS sequence"/>
</dbReference>
<keyword evidence="7" id="KW-1185">Reference proteome</keyword>
<evidence type="ECO:0000256" key="5">
    <source>
        <dbReference type="SAM" id="Coils"/>
    </source>
</evidence>
<proteinExistence type="inferred from homology"/>
<evidence type="ECO:0000313" key="6">
    <source>
        <dbReference type="EMBL" id="KAJ5708789.1"/>
    </source>
</evidence>
<keyword evidence="5" id="KW-0175">Coiled coil</keyword>
<reference evidence="6" key="1">
    <citation type="journal article" date="2023" name="IMA Fungus">
        <title>Comparative genomic study of the Penicillium genus elucidates a diverse pangenome and 15 lateral gene transfer events.</title>
        <authorList>
            <person name="Petersen C."/>
            <person name="Sorensen T."/>
            <person name="Nielsen M.R."/>
            <person name="Sondergaard T.E."/>
            <person name="Sorensen J.L."/>
            <person name="Fitzpatrick D.A."/>
            <person name="Frisvad J.C."/>
            <person name="Nielsen K.L."/>
        </authorList>
    </citation>
    <scope>NUCLEOTIDE SEQUENCE</scope>
    <source>
        <strain evidence="6">IBT 17514</strain>
    </source>
</reference>
<evidence type="ECO:0000313" key="7">
    <source>
        <dbReference type="Proteomes" id="UP001215712"/>
    </source>
</evidence>
<organism evidence="6 7">
    <name type="scientific">Penicillium malachiteum</name>
    <dbReference type="NCBI Taxonomy" id="1324776"/>
    <lineage>
        <taxon>Eukaryota</taxon>
        <taxon>Fungi</taxon>
        <taxon>Dikarya</taxon>
        <taxon>Ascomycota</taxon>
        <taxon>Pezizomycotina</taxon>
        <taxon>Eurotiomycetes</taxon>
        <taxon>Eurotiomycetidae</taxon>
        <taxon>Eurotiales</taxon>
        <taxon>Aspergillaceae</taxon>
        <taxon>Penicillium</taxon>
    </lineage>
</organism>
<evidence type="ECO:0000256" key="2">
    <source>
        <dbReference type="ARBA" id="ARBA00010901"/>
    </source>
</evidence>
<comment type="function">
    <text evidence="4">Inhibits the enzyme activity of ATPase.</text>
</comment>
<dbReference type="GO" id="GO:0042030">
    <property type="term" value="F:ATPase inhibitor activity"/>
    <property type="evidence" value="ECO:0007669"/>
    <property type="project" value="InterPro"/>
</dbReference>
<gene>
    <name evidence="6" type="ORF">N7493_010123</name>
</gene>
<dbReference type="GO" id="GO:0005739">
    <property type="term" value="C:mitochondrion"/>
    <property type="evidence" value="ECO:0007669"/>
    <property type="project" value="UniProtKB-SubCell"/>
</dbReference>